<evidence type="ECO:0000313" key="2">
    <source>
        <dbReference type="EMBL" id="KFB48388.1"/>
    </source>
</evidence>
<accession>A0A084WDU4</accession>
<evidence type="ECO:0000256" key="1">
    <source>
        <dbReference type="SAM" id="MobiDB-lite"/>
    </source>
</evidence>
<dbReference type="Proteomes" id="UP000030765">
    <property type="component" value="Unassembled WGS sequence"/>
</dbReference>
<feature type="compositionally biased region" description="Polar residues" evidence="1">
    <location>
        <begin position="34"/>
        <end position="48"/>
    </location>
</feature>
<dbReference type="GO" id="GO:0016301">
    <property type="term" value="F:kinase activity"/>
    <property type="evidence" value="ECO:0007669"/>
    <property type="project" value="UniProtKB-KW"/>
</dbReference>
<gene>
    <name evidence="2" type="ORF">ZHAS_00016510</name>
</gene>
<proteinExistence type="predicted"/>
<dbReference type="EnsemblMetazoa" id="ASIC016510-RA">
    <property type="protein sequence ID" value="ASIC016510-PA"/>
    <property type="gene ID" value="ASIC016510"/>
</dbReference>
<name>A0A084WDU4_ANOSI</name>
<dbReference type="AlphaFoldDB" id="A0A084WDU4"/>
<organism evidence="2">
    <name type="scientific">Anopheles sinensis</name>
    <name type="common">Mosquito</name>
    <dbReference type="NCBI Taxonomy" id="74873"/>
    <lineage>
        <taxon>Eukaryota</taxon>
        <taxon>Metazoa</taxon>
        <taxon>Ecdysozoa</taxon>
        <taxon>Arthropoda</taxon>
        <taxon>Hexapoda</taxon>
        <taxon>Insecta</taxon>
        <taxon>Pterygota</taxon>
        <taxon>Neoptera</taxon>
        <taxon>Endopterygota</taxon>
        <taxon>Diptera</taxon>
        <taxon>Nematocera</taxon>
        <taxon>Culicoidea</taxon>
        <taxon>Culicidae</taxon>
        <taxon>Anophelinae</taxon>
        <taxon>Anopheles</taxon>
    </lineage>
</organism>
<keyword evidence="2" id="KW-0418">Kinase</keyword>
<keyword evidence="2" id="KW-0808">Transferase</keyword>
<reference evidence="2 4" key="1">
    <citation type="journal article" date="2014" name="BMC Genomics">
        <title>Genome sequence of Anopheles sinensis provides insight into genetics basis of mosquito competence for malaria parasites.</title>
        <authorList>
            <person name="Zhou D."/>
            <person name="Zhang D."/>
            <person name="Ding G."/>
            <person name="Shi L."/>
            <person name="Hou Q."/>
            <person name="Ye Y."/>
            <person name="Xu Y."/>
            <person name="Zhou H."/>
            <person name="Xiong C."/>
            <person name="Li S."/>
            <person name="Yu J."/>
            <person name="Hong S."/>
            <person name="Yu X."/>
            <person name="Zou P."/>
            <person name="Chen C."/>
            <person name="Chang X."/>
            <person name="Wang W."/>
            <person name="Lv Y."/>
            <person name="Sun Y."/>
            <person name="Ma L."/>
            <person name="Shen B."/>
            <person name="Zhu C."/>
        </authorList>
    </citation>
    <scope>NUCLEOTIDE SEQUENCE [LARGE SCALE GENOMIC DNA]</scope>
</reference>
<evidence type="ECO:0000313" key="3">
    <source>
        <dbReference type="EnsemblMetazoa" id="ASIC016510-PA"/>
    </source>
</evidence>
<reference evidence="3" key="2">
    <citation type="submission" date="2020-05" db="UniProtKB">
        <authorList>
            <consortium name="EnsemblMetazoa"/>
        </authorList>
    </citation>
    <scope>IDENTIFICATION</scope>
</reference>
<protein>
    <submittedName>
        <fullName evidence="2 3">Integral membrane sensor signal transduction histidine kinase</fullName>
    </submittedName>
</protein>
<keyword evidence="4" id="KW-1185">Reference proteome</keyword>
<evidence type="ECO:0000313" key="4">
    <source>
        <dbReference type="Proteomes" id="UP000030765"/>
    </source>
</evidence>
<dbReference type="EMBL" id="ATLV01023072">
    <property type="status" value="NOT_ANNOTATED_CDS"/>
    <property type="molecule type" value="Genomic_DNA"/>
</dbReference>
<dbReference type="VEuPathDB" id="VectorBase:ASIC016510"/>
<sequence>MQTKTLPGNDRAAPGPGWLVECSNRSVRCPAPTPSRSRYQTPTRTPSPEGSLAH</sequence>
<feature type="region of interest" description="Disordered" evidence="1">
    <location>
        <begin position="1"/>
        <end position="54"/>
    </location>
</feature>
<dbReference type="EMBL" id="KE525340">
    <property type="protein sequence ID" value="KFB48388.1"/>
    <property type="molecule type" value="Genomic_DNA"/>
</dbReference>